<keyword evidence="2" id="KW-1185">Reference proteome</keyword>
<evidence type="ECO:0000313" key="1">
    <source>
        <dbReference type="EMBL" id="KAI4859987.1"/>
    </source>
</evidence>
<name>A0ACB9YKR3_9PEZI</name>
<accession>A0ACB9YKR3</accession>
<evidence type="ECO:0000313" key="2">
    <source>
        <dbReference type="Proteomes" id="UP001497700"/>
    </source>
</evidence>
<proteinExistence type="predicted"/>
<reference evidence="1 2" key="1">
    <citation type="journal article" date="2022" name="New Phytol.">
        <title>Ecological generalism drives hyperdiversity of secondary metabolite gene clusters in xylarialean endophytes.</title>
        <authorList>
            <person name="Franco M.E.E."/>
            <person name="Wisecaver J.H."/>
            <person name="Arnold A.E."/>
            <person name="Ju Y.M."/>
            <person name="Slot J.C."/>
            <person name="Ahrendt S."/>
            <person name="Moore L.P."/>
            <person name="Eastman K.E."/>
            <person name="Scott K."/>
            <person name="Konkel Z."/>
            <person name="Mondo S.J."/>
            <person name="Kuo A."/>
            <person name="Hayes R.D."/>
            <person name="Haridas S."/>
            <person name="Andreopoulos B."/>
            <person name="Riley R."/>
            <person name="LaButti K."/>
            <person name="Pangilinan J."/>
            <person name="Lipzen A."/>
            <person name="Amirebrahimi M."/>
            <person name="Yan J."/>
            <person name="Adam C."/>
            <person name="Keymanesh K."/>
            <person name="Ng V."/>
            <person name="Louie K."/>
            <person name="Northen T."/>
            <person name="Drula E."/>
            <person name="Henrissat B."/>
            <person name="Hsieh H.M."/>
            <person name="Youens-Clark K."/>
            <person name="Lutzoni F."/>
            <person name="Miadlikowska J."/>
            <person name="Eastwood D.C."/>
            <person name="Hamelin R.C."/>
            <person name="Grigoriev I.V."/>
            <person name="U'Ren J.M."/>
        </authorList>
    </citation>
    <scope>NUCLEOTIDE SEQUENCE [LARGE SCALE GENOMIC DNA]</scope>
    <source>
        <strain evidence="1 2">CBS 119005</strain>
    </source>
</reference>
<protein>
    <submittedName>
        <fullName evidence="1">GroES-like protein</fullName>
    </submittedName>
</protein>
<dbReference type="Proteomes" id="UP001497700">
    <property type="component" value="Unassembled WGS sequence"/>
</dbReference>
<organism evidence="1 2">
    <name type="scientific">Hypoxylon rubiginosum</name>
    <dbReference type="NCBI Taxonomy" id="110542"/>
    <lineage>
        <taxon>Eukaryota</taxon>
        <taxon>Fungi</taxon>
        <taxon>Dikarya</taxon>
        <taxon>Ascomycota</taxon>
        <taxon>Pezizomycotina</taxon>
        <taxon>Sordariomycetes</taxon>
        <taxon>Xylariomycetidae</taxon>
        <taxon>Xylariales</taxon>
        <taxon>Hypoxylaceae</taxon>
        <taxon>Hypoxylon</taxon>
    </lineage>
</organism>
<sequence>MATHLAAMATGKAQPLEVRERQTPKPGPGELLLQVKSLALNPLDYKCRDFGFMVASYPAVLGSDIGGVVLEAGSNVPSTFKPGTRIAAFAPTFFVRCAPDYGAFQQKVIIPARNATPIPDTISFNEAAILPMAVVTTWSGWWTIGLPRNISFSPNAKQGILVWGASSSVGSMVVQSAKLLGFTVYATASAKHHEYVKSLGATRVFDYKDPGVEKSIIEAAKGDGLAVKYGYDAVGALQSCLNILKALKGSETAHLASAPPLMPDGPTAEGVETKFVVASLEEEEQAEQFSFWMNAWLKEKLEKNEIVPSPKIQVVEGGLHGINKGLDILKAGVSCTKLVLEI</sequence>
<comment type="caution">
    <text evidence="1">The sequence shown here is derived from an EMBL/GenBank/DDBJ whole genome shotgun (WGS) entry which is preliminary data.</text>
</comment>
<dbReference type="EMBL" id="MU393604">
    <property type="protein sequence ID" value="KAI4859987.1"/>
    <property type="molecule type" value="Genomic_DNA"/>
</dbReference>
<gene>
    <name evidence="1" type="ORF">F4820DRAFT_130026</name>
</gene>